<reference evidence="6 7" key="1">
    <citation type="journal article" date="2022" name="IScience">
        <title>An ultrasensitive nanofiber-based assay for enzymatic hydrolysis and deep-sea microbial degradation of cellulose.</title>
        <authorList>
            <person name="Tsudome M."/>
            <person name="Tachioka M."/>
            <person name="Miyazaki M."/>
            <person name="Uchimura K."/>
            <person name="Tsuda M."/>
            <person name="Takaki Y."/>
            <person name="Deguchi S."/>
        </authorList>
    </citation>
    <scope>NUCLEOTIDE SEQUENCE [LARGE SCALE GENOMIC DNA]</scope>
    <source>
        <strain evidence="6 7">GE09</strain>
    </source>
</reference>
<name>A0AAN1WKC9_9GAMM</name>
<evidence type="ECO:0000256" key="2">
    <source>
        <dbReference type="ARBA" id="ARBA00023239"/>
    </source>
</evidence>
<feature type="domain" description="DJ-1/PfpI" evidence="5">
    <location>
        <begin position="80"/>
        <end position="270"/>
    </location>
</feature>
<keyword evidence="1" id="KW-0346">Stress response</keyword>
<dbReference type="GO" id="GO:0019172">
    <property type="term" value="F:glyoxalase III activity"/>
    <property type="evidence" value="ECO:0007669"/>
    <property type="project" value="TreeGrafter"/>
</dbReference>
<comment type="similarity">
    <text evidence="3">Belongs to the peptidase C56 family. HSP31-like subfamily.</text>
</comment>
<evidence type="ECO:0000313" key="6">
    <source>
        <dbReference type="EMBL" id="BCD99187.1"/>
    </source>
</evidence>
<evidence type="ECO:0000256" key="3">
    <source>
        <dbReference type="ARBA" id="ARBA00038493"/>
    </source>
</evidence>
<dbReference type="Proteomes" id="UP001320119">
    <property type="component" value="Chromosome"/>
</dbReference>
<dbReference type="RefSeq" id="WP_236984189.1">
    <property type="nucleotide sequence ID" value="NZ_AP023086.1"/>
</dbReference>
<dbReference type="InterPro" id="IPR029062">
    <property type="entry name" value="Class_I_gatase-like"/>
</dbReference>
<dbReference type="SUPFAM" id="SSF52317">
    <property type="entry name" value="Class I glutamine amidotransferase-like"/>
    <property type="match status" value="1"/>
</dbReference>
<keyword evidence="2" id="KW-0456">Lyase</keyword>
<dbReference type="EMBL" id="AP023086">
    <property type="protein sequence ID" value="BCD99187.1"/>
    <property type="molecule type" value="Genomic_DNA"/>
</dbReference>
<organism evidence="6 7">
    <name type="scientific">Marinagarivorans cellulosilyticus</name>
    <dbReference type="NCBI Taxonomy" id="2721545"/>
    <lineage>
        <taxon>Bacteria</taxon>
        <taxon>Pseudomonadati</taxon>
        <taxon>Pseudomonadota</taxon>
        <taxon>Gammaproteobacteria</taxon>
        <taxon>Cellvibrionales</taxon>
        <taxon>Cellvibrionaceae</taxon>
        <taxon>Marinagarivorans</taxon>
    </lineage>
</organism>
<proteinExistence type="inferred from homology"/>
<dbReference type="GO" id="GO:0019243">
    <property type="term" value="P:methylglyoxal catabolic process to D-lactate via S-lactoyl-glutathione"/>
    <property type="evidence" value="ECO:0007669"/>
    <property type="project" value="TreeGrafter"/>
</dbReference>
<evidence type="ECO:0000313" key="7">
    <source>
        <dbReference type="Proteomes" id="UP001320119"/>
    </source>
</evidence>
<evidence type="ECO:0000256" key="4">
    <source>
        <dbReference type="SAM" id="Phobius"/>
    </source>
</evidence>
<dbReference type="KEGG" id="marq:MARGE09_P3388"/>
<dbReference type="Pfam" id="PF01965">
    <property type="entry name" value="DJ-1_PfpI"/>
    <property type="match status" value="1"/>
</dbReference>
<evidence type="ECO:0000259" key="5">
    <source>
        <dbReference type="Pfam" id="PF01965"/>
    </source>
</evidence>
<dbReference type="Gene3D" id="3.40.50.880">
    <property type="match status" value="1"/>
</dbReference>
<keyword evidence="7" id="KW-1185">Reference proteome</keyword>
<dbReference type="InterPro" id="IPR050325">
    <property type="entry name" value="Prot/Nucl_acid_deglycase"/>
</dbReference>
<dbReference type="AlphaFoldDB" id="A0AAN1WKC9"/>
<keyword evidence="4" id="KW-0812">Transmembrane</keyword>
<sequence>MFKKVAVWFGVFIVCCVVAVISTATWLSTLMMGDALRESIRNTQASDLAYVNNEVKGARGRILAVLTSTGSSAIPGKNLGYELTELSRAYYVFQTNGFEVDVASTLGGEPEVVIDGDDIGVYDYAFLNDAAAQAKVANTTPIANVNAEDYAAIYFVGGKGALFDFPDNKTIQSVVRHMFQKGKVVGAICHGPAALLNVELSNGDFLLAGKQVTGFTNAEELFLMPSAKEVFPFLLESELKRRNARFFAGPLYLDNIVTDGKLITGQNPWSVWRTADAMISALGYTPVSRAITSQERAINVLMAYQDGGNPVAQQVIDVSSKSCVNCLDGNLIVMHALVAALQGKIGKTIDLIALARRAKKHAQG</sequence>
<protein>
    <recommendedName>
        <fullName evidence="5">DJ-1/PfpI domain-containing protein</fullName>
    </recommendedName>
</protein>
<dbReference type="InterPro" id="IPR002818">
    <property type="entry name" value="DJ-1/PfpI"/>
</dbReference>
<dbReference type="PANTHER" id="PTHR48094:SF11">
    <property type="entry name" value="GLUTATHIONE-INDEPENDENT GLYOXALASE HSP31-RELATED"/>
    <property type="match status" value="1"/>
</dbReference>
<keyword evidence="4" id="KW-1133">Transmembrane helix</keyword>
<dbReference type="PANTHER" id="PTHR48094">
    <property type="entry name" value="PROTEIN/NUCLEIC ACID DEGLYCASE DJ-1-RELATED"/>
    <property type="match status" value="1"/>
</dbReference>
<dbReference type="CDD" id="cd03141">
    <property type="entry name" value="GATase1_Hsp31_like"/>
    <property type="match status" value="1"/>
</dbReference>
<keyword evidence="4" id="KW-0472">Membrane</keyword>
<accession>A0AAN1WKC9</accession>
<dbReference type="GO" id="GO:0005737">
    <property type="term" value="C:cytoplasm"/>
    <property type="evidence" value="ECO:0007669"/>
    <property type="project" value="TreeGrafter"/>
</dbReference>
<evidence type="ECO:0000256" key="1">
    <source>
        <dbReference type="ARBA" id="ARBA00023016"/>
    </source>
</evidence>
<feature type="transmembrane region" description="Helical" evidence="4">
    <location>
        <begin position="6"/>
        <end position="27"/>
    </location>
</feature>
<gene>
    <name evidence="6" type="ORF">MARGE09_P3388</name>
</gene>